<dbReference type="InterPro" id="IPR000719">
    <property type="entry name" value="Prot_kinase_dom"/>
</dbReference>
<feature type="compositionally biased region" description="Polar residues" evidence="11">
    <location>
        <begin position="44"/>
        <end position="57"/>
    </location>
</feature>
<feature type="region of interest" description="Disordered" evidence="11">
    <location>
        <begin position="486"/>
        <end position="528"/>
    </location>
</feature>
<keyword evidence="7 13" id="KW-0418">Kinase</keyword>
<dbReference type="GO" id="GO:0004674">
    <property type="term" value="F:protein serine/threonine kinase activity"/>
    <property type="evidence" value="ECO:0007669"/>
    <property type="project" value="UniProtKB-KW"/>
</dbReference>
<dbReference type="Gene3D" id="3.30.310.220">
    <property type="entry name" value="Fungal kinase associated-1 domain"/>
    <property type="match status" value="2"/>
</dbReference>
<evidence type="ECO:0000256" key="6">
    <source>
        <dbReference type="ARBA" id="ARBA00022741"/>
    </source>
</evidence>
<feature type="compositionally biased region" description="Basic and acidic residues" evidence="11">
    <location>
        <begin position="495"/>
        <end position="518"/>
    </location>
</feature>
<proteinExistence type="inferred from homology"/>
<feature type="compositionally biased region" description="Low complexity" evidence="11">
    <location>
        <begin position="629"/>
        <end position="639"/>
    </location>
</feature>
<evidence type="ECO:0000256" key="10">
    <source>
        <dbReference type="ARBA" id="ARBA00048679"/>
    </source>
</evidence>
<feature type="compositionally biased region" description="Low complexity" evidence="11">
    <location>
        <begin position="602"/>
        <end position="614"/>
    </location>
</feature>
<feature type="compositionally biased region" description="Low complexity" evidence="11">
    <location>
        <begin position="696"/>
        <end position="706"/>
    </location>
</feature>
<feature type="compositionally biased region" description="Polar residues" evidence="11">
    <location>
        <begin position="1072"/>
        <end position="1094"/>
    </location>
</feature>
<dbReference type="PROSITE" id="PS00108">
    <property type="entry name" value="PROTEIN_KINASE_ST"/>
    <property type="match status" value="1"/>
</dbReference>
<evidence type="ECO:0000256" key="2">
    <source>
        <dbReference type="ARBA" id="ARBA00012513"/>
    </source>
</evidence>
<evidence type="ECO:0000256" key="8">
    <source>
        <dbReference type="ARBA" id="ARBA00022840"/>
    </source>
</evidence>
<gene>
    <name evidence="13" type="ORF">P153DRAFT_374915</name>
</gene>
<evidence type="ECO:0000256" key="5">
    <source>
        <dbReference type="ARBA" id="ARBA00022679"/>
    </source>
</evidence>
<feature type="region of interest" description="Disordered" evidence="11">
    <location>
        <begin position="558"/>
        <end position="654"/>
    </location>
</feature>
<accession>A0A6A6AJQ5</accession>
<dbReference type="SUPFAM" id="SSF56112">
    <property type="entry name" value="Protein kinase-like (PK-like)"/>
    <property type="match status" value="1"/>
</dbReference>
<dbReference type="OrthoDB" id="504170at2759"/>
<organism evidence="13 14">
    <name type="scientific">Dothidotthia symphoricarpi CBS 119687</name>
    <dbReference type="NCBI Taxonomy" id="1392245"/>
    <lineage>
        <taxon>Eukaryota</taxon>
        <taxon>Fungi</taxon>
        <taxon>Dikarya</taxon>
        <taxon>Ascomycota</taxon>
        <taxon>Pezizomycotina</taxon>
        <taxon>Dothideomycetes</taxon>
        <taxon>Pleosporomycetidae</taxon>
        <taxon>Pleosporales</taxon>
        <taxon>Dothidotthiaceae</taxon>
        <taxon>Dothidotthia</taxon>
    </lineage>
</organism>
<feature type="region of interest" description="Disordered" evidence="11">
    <location>
        <begin position="692"/>
        <end position="726"/>
    </location>
</feature>
<evidence type="ECO:0000256" key="3">
    <source>
        <dbReference type="ARBA" id="ARBA00022527"/>
    </source>
</evidence>
<dbReference type="GeneID" id="54409980"/>
<evidence type="ECO:0000256" key="1">
    <source>
        <dbReference type="ARBA" id="ARBA00010791"/>
    </source>
</evidence>
<keyword evidence="8" id="KW-0067">ATP-binding</keyword>
<keyword evidence="3" id="KW-0723">Serine/threonine-protein kinase</keyword>
<feature type="compositionally biased region" description="Basic and acidic residues" evidence="11">
    <location>
        <begin position="63"/>
        <end position="74"/>
    </location>
</feature>
<dbReference type="Pfam" id="PF00069">
    <property type="entry name" value="Pkinase"/>
    <property type="match status" value="1"/>
</dbReference>
<dbReference type="Pfam" id="PF16797">
    <property type="entry name" value="Fungal_KA1"/>
    <property type="match status" value="1"/>
</dbReference>
<dbReference type="GO" id="GO:0005524">
    <property type="term" value="F:ATP binding"/>
    <property type="evidence" value="ECO:0007669"/>
    <property type="project" value="UniProtKB-KW"/>
</dbReference>
<dbReference type="PROSITE" id="PS50011">
    <property type="entry name" value="PROTEIN_KINASE_DOM"/>
    <property type="match status" value="1"/>
</dbReference>
<evidence type="ECO:0000256" key="11">
    <source>
        <dbReference type="SAM" id="MobiDB-lite"/>
    </source>
</evidence>
<feature type="domain" description="Protein kinase" evidence="12">
    <location>
        <begin position="115"/>
        <end position="395"/>
    </location>
</feature>
<reference evidence="13" key="1">
    <citation type="journal article" date="2020" name="Stud. Mycol.">
        <title>101 Dothideomycetes genomes: a test case for predicting lifestyles and emergence of pathogens.</title>
        <authorList>
            <person name="Haridas S."/>
            <person name="Albert R."/>
            <person name="Binder M."/>
            <person name="Bloem J."/>
            <person name="Labutti K."/>
            <person name="Salamov A."/>
            <person name="Andreopoulos B."/>
            <person name="Baker S."/>
            <person name="Barry K."/>
            <person name="Bills G."/>
            <person name="Bluhm B."/>
            <person name="Cannon C."/>
            <person name="Castanera R."/>
            <person name="Culley D."/>
            <person name="Daum C."/>
            <person name="Ezra D."/>
            <person name="Gonzalez J."/>
            <person name="Henrissat B."/>
            <person name="Kuo A."/>
            <person name="Liang C."/>
            <person name="Lipzen A."/>
            <person name="Lutzoni F."/>
            <person name="Magnuson J."/>
            <person name="Mondo S."/>
            <person name="Nolan M."/>
            <person name="Ohm R."/>
            <person name="Pangilinan J."/>
            <person name="Park H.-J."/>
            <person name="Ramirez L."/>
            <person name="Alfaro M."/>
            <person name="Sun H."/>
            <person name="Tritt A."/>
            <person name="Yoshinaga Y."/>
            <person name="Zwiers L.-H."/>
            <person name="Turgeon B."/>
            <person name="Goodwin S."/>
            <person name="Spatafora J."/>
            <person name="Crous P."/>
            <person name="Grigoriev I."/>
        </authorList>
    </citation>
    <scope>NUCLEOTIDE SEQUENCE</scope>
    <source>
        <strain evidence="13">CBS 119687</strain>
    </source>
</reference>
<dbReference type="FunFam" id="1.10.510.10:FF:002176">
    <property type="entry name" value="CAMK family protein kinase"/>
    <property type="match status" value="1"/>
</dbReference>
<keyword evidence="5" id="KW-0808">Transferase</keyword>
<comment type="catalytic activity">
    <reaction evidence="9">
        <text>L-threonyl-[protein] + ATP = O-phospho-L-threonyl-[protein] + ADP + H(+)</text>
        <dbReference type="Rhea" id="RHEA:46608"/>
        <dbReference type="Rhea" id="RHEA-COMP:11060"/>
        <dbReference type="Rhea" id="RHEA-COMP:11605"/>
        <dbReference type="ChEBI" id="CHEBI:15378"/>
        <dbReference type="ChEBI" id="CHEBI:30013"/>
        <dbReference type="ChEBI" id="CHEBI:30616"/>
        <dbReference type="ChEBI" id="CHEBI:61977"/>
        <dbReference type="ChEBI" id="CHEBI:456216"/>
        <dbReference type="EC" id="2.7.11.1"/>
    </reaction>
</comment>
<dbReference type="EMBL" id="ML977503">
    <property type="protein sequence ID" value="KAF2131144.1"/>
    <property type="molecule type" value="Genomic_DNA"/>
</dbReference>
<dbReference type="InterPro" id="IPR008271">
    <property type="entry name" value="Ser/Thr_kinase_AS"/>
</dbReference>
<protein>
    <recommendedName>
        <fullName evidence="2">non-specific serine/threonine protein kinase</fullName>
        <ecNumber evidence="2">2.7.11.1</ecNumber>
    </recommendedName>
</protein>
<evidence type="ECO:0000256" key="4">
    <source>
        <dbReference type="ARBA" id="ARBA00022553"/>
    </source>
</evidence>
<dbReference type="Gene3D" id="1.10.510.10">
    <property type="entry name" value="Transferase(Phosphotransferase) domain 1"/>
    <property type="match status" value="1"/>
</dbReference>
<comment type="similarity">
    <text evidence="1">Belongs to the protein kinase superfamily. CAMK Ser/Thr protein kinase family. NIM1 subfamily.</text>
</comment>
<feature type="compositionally biased region" description="Polar residues" evidence="11">
    <location>
        <begin position="707"/>
        <end position="724"/>
    </location>
</feature>
<dbReference type="SMART" id="SM00220">
    <property type="entry name" value="S_TKc"/>
    <property type="match status" value="1"/>
</dbReference>
<feature type="region of interest" description="Disordered" evidence="11">
    <location>
        <begin position="901"/>
        <end position="969"/>
    </location>
</feature>
<evidence type="ECO:0000256" key="7">
    <source>
        <dbReference type="ARBA" id="ARBA00022777"/>
    </source>
</evidence>
<dbReference type="EC" id="2.7.11.1" evidence="2"/>
<name>A0A6A6AJQ5_9PLEO</name>
<dbReference type="InterPro" id="IPR031850">
    <property type="entry name" value="Fungal_KA1_dom"/>
</dbReference>
<feature type="compositionally biased region" description="Low complexity" evidence="11">
    <location>
        <begin position="95"/>
        <end position="104"/>
    </location>
</feature>
<dbReference type="RefSeq" id="XP_033525531.1">
    <property type="nucleotide sequence ID" value="XM_033669548.1"/>
</dbReference>
<feature type="region of interest" description="Disordered" evidence="11">
    <location>
        <begin position="1047"/>
        <end position="1095"/>
    </location>
</feature>
<evidence type="ECO:0000259" key="12">
    <source>
        <dbReference type="PROSITE" id="PS50011"/>
    </source>
</evidence>
<dbReference type="GO" id="GO:0005938">
    <property type="term" value="C:cell cortex"/>
    <property type="evidence" value="ECO:0007669"/>
    <property type="project" value="UniProtKB-ARBA"/>
</dbReference>
<feature type="region of interest" description="Disordered" evidence="11">
    <location>
        <begin position="1011"/>
        <end position="1033"/>
    </location>
</feature>
<dbReference type="PANTHER" id="PTHR24346:SF110">
    <property type="entry name" value="NON-SPECIFIC SERINE_THREONINE PROTEIN KINASE"/>
    <property type="match status" value="1"/>
</dbReference>
<keyword evidence="14" id="KW-1185">Reference proteome</keyword>
<feature type="compositionally biased region" description="Basic residues" evidence="11">
    <location>
        <begin position="570"/>
        <end position="583"/>
    </location>
</feature>
<evidence type="ECO:0000313" key="14">
    <source>
        <dbReference type="Proteomes" id="UP000799771"/>
    </source>
</evidence>
<dbReference type="Proteomes" id="UP000799771">
    <property type="component" value="Unassembled WGS sequence"/>
</dbReference>
<keyword evidence="6" id="KW-0547">Nucleotide-binding</keyword>
<feature type="compositionally biased region" description="Basic and acidic residues" evidence="11">
    <location>
        <begin position="81"/>
        <end position="92"/>
    </location>
</feature>
<dbReference type="InterPro" id="IPR011009">
    <property type="entry name" value="Kinase-like_dom_sf"/>
</dbReference>
<comment type="catalytic activity">
    <reaction evidence="10">
        <text>L-seryl-[protein] + ATP = O-phospho-L-seryl-[protein] + ADP + H(+)</text>
        <dbReference type="Rhea" id="RHEA:17989"/>
        <dbReference type="Rhea" id="RHEA-COMP:9863"/>
        <dbReference type="Rhea" id="RHEA-COMP:11604"/>
        <dbReference type="ChEBI" id="CHEBI:15378"/>
        <dbReference type="ChEBI" id="CHEBI:29999"/>
        <dbReference type="ChEBI" id="CHEBI:30616"/>
        <dbReference type="ChEBI" id="CHEBI:83421"/>
        <dbReference type="ChEBI" id="CHEBI:456216"/>
        <dbReference type="EC" id="2.7.11.1"/>
    </reaction>
</comment>
<sequence length="1323" mass="149011">MDQSYHGHPTTRRHALGDGSLRANANARSQHRGDKHSQGHKPASSPTSLPHNESIVPNGTLAVRHEQSSPENKRLSAVMAHEPRPHNPKRDSQISNASTNASNTNRRRKTHIGPWQLGRTIGRGGCSRVRLVRHSGTGQYGAAKIISKATAEKVRALSLADLIQSSEQDSTIYPEGKAIPFGLEREICIMKLLDHPNIVRLYDIWENRDELYLIMEFIEGGELFSYIHEQGGLIEIHVVHIFRQIIAALIYCHRINIHHRDLKPENILLDRDTMNVKLVDFGMAALQPIGKKLTTPCGSPHYAAPEVIKTQSYDGAKADVWSCGVILYVLLTGTPPFNYSGEDKHLKHLFHDISRANYIMPDNISVEAQDLIRRILVVDPKRRVSLDDIWNHPFLRKYKEELNFVGENASQGYWTGPLPSIASWNTLERKTIDREILRYLRTLWHSEKEETLIHRLTSREANQEKYFYSALLKYHNEQLENYQPSAHHPVAHSNSDYHHNAHHPPTQEDREKMPSTDHRRSRSAYSVLNNEHLYSKHSFYESPVSEASYDPYRASRQPIVPETPVPHNVTVHRKSSTGSRKLRPTTALGHRTGSSLRIQALRSSHTSRCSSKRSTPSHRSTSVKRRSISRSSLTSSHWPSSPPVMARSSGLGKRGVSFSHLRDRRSSVATAHTNDTGFVTYSSDTNASFEHRRESVGSYGSSLRSSPIKQTSAFRTKSRGSASATVPRLRVRKPDSPSKYIQSEARKVSTELGKVMEEAFNRSSVSSSIRTTGTDVYQDASQYDTPPTSFSNTRDSGGSTIATPSKTMLALRPLPPIPNETPNTFLQRKLAETRADIARRFDEDGNTTEHFNEVLEHLDRLMIPAVAGKRTVSAPAKSPEYPAPLHVIPEEVKADGDGFGSHVSHYRVMTDPSRPQPRRPATEQTIRVVDQSPTRVAPLNIRKRSGASSYSKAANDGLSVPRSGAAADPPVRSFQEVHNSQLAAHTSNAVPVLEKKDTVIKKKKSLWFRRNAEEKEQEQDKYEKQENQIKKKQSTRLLQIPEAWQGLDDRIKSDPAPVAGTNNDIPKHNMKQSEGSNESEFPMRNSASAASKNDTAPRKGIFGFFGKKAREDKGKRSMELGLNFSSSSILSVFDLGPEHNNESSARTSAPEMQMNWISRFLHIKPANKTLCFLIGRGKVRQDLVHLLRDWQRFGVREISFDRSTNSINARIDKNNRTYTSTPSPSRVVFSEWRLAGFRFDVEVLETECILGYLKIKPVSFVIELFVVLEHGRRANLCLARFTQTRGAASSFRKVVDIIEDVCRARSMLVEDEEKKTSMMEVLD</sequence>
<feature type="compositionally biased region" description="Basic and acidic residues" evidence="11">
    <location>
        <begin position="1011"/>
        <end position="1029"/>
    </location>
</feature>
<feature type="region of interest" description="Disordered" evidence="11">
    <location>
        <begin position="778"/>
        <end position="800"/>
    </location>
</feature>
<evidence type="ECO:0000256" key="9">
    <source>
        <dbReference type="ARBA" id="ARBA00047899"/>
    </source>
</evidence>
<feature type="region of interest" description="Disordered" evidence="11">
    <location>
        <begin position="1"/>
        <end position="111"/>
    </location>
</feature>
<dbReference type="GO" id="GO:0035556">
    <property type="term" value="P:intracellular signal transduction"/>
    <property type="evidence" value="ECO:0007669"/>
    <property type="project" value="TreeGrafter"/>
</dbReference>
<dbReference type="PANTHER" id="PTHR24346">
    <property type="entry name" value="MAP/MICROTUBULE AFFINITY-REGULATING KINASE"/>
    <property type="match status" value="1"/>
</dbReference>
<keyword evidence="4" id="KW-0597">Phosphoprotein</keyword>
<evidence type="ECO:0000313" key="13">
    <source>
        <dbReference type="EMBL" id="KAF2131144.1"/>
    </source>
</evidence>
<dbReference type="InterPro" id="IPR043024">
    <property type="entry name" value="KA1_sf_fungal"/>
</dbReference>